<evidence type="ECO:0000256" key="5">
    <source>
        <dbReference type="PIRNR" id="PIRNR016557"/>
    </source>
</evidence>
<accession>A0A0R1H798</accession>
<gene>
    <name evidence="6" type="ORF">FC62_GL000400</name>
</gene>
<dbReference type="PANTHER" id="PTHR39181">
    <property type="entry name" value="TYROSINE-PROTEIN PHOSPHATASE YWQE"/>
    <property type="match status" value="1"/>
</dbReference>
<evidence type="ECO:0000256" key="4">
    <source>
        <dbReference type="ARBA" id="ARBA00051722"/>
    </source>
</evidence>
<name>A0A0R1H798_9LACO</name>
<dbReference type="PATRIC" id="fig|1423722.3.peg.407"/>
<evidence type="ECO:0000256" key="1">
    <source>
        <dbReference type="ARBA" id="ARBA00005750"/>
    </source>
</evidence>
<dbReference type="AlphaFoldDB" id="A0A0R1H798"/>
<dbReference type="Pfam" id="PF19567">
    <property type="entry name" value="CpsB_CapC"/>
    <property type="match status" value="1"/>
</dbReference>
<dbReference type="InterPro" id="IPR016667">
    <property type="entry name" value="Caps_polysacc_synth_CpsB/CapC"/>
</dbReference>
<dbReference type="GO" id="GO:0004725">
    <property type="term" value="F:protein tyrosine phosphatase activity"/>
    <property type="evidence" value="ECO:0007669"/>
    <property type="project" value="UniProtKB-UniRule"/>
</dbReference>
<evidence type="ECO:0000313" key="6">
    <source>
        <dbReference type="EMBL" id="KRK38711.1"/>
    </source>
</evidence>
<reference evidence="6 7" key="1">
    <citation type="journal article" date="2015" name="Genome Announc.">
        <title>Expanding the biotechnology potential of lactobacilli through comparative genomics of 213 strains and associated genera.</title>
        <authorList>
            <person name="Sun Z."/>
            <person name="Harris H.M."/>
            <person name="McCann A."/>
            <person name="Guo C."/>
            <person name="Argimon S."/>
            <person name="Zhang W."/>
            <person name="Yang X."/>
            <person name="Jeffery I.B."/>
            <person name="Cooney J.C."/>
            <person name="Kagawa T.F."/>
            <person name="Liu W."/>
            <person name="Song Y."/>
            <person name="Salvetti E."/>
            <person name="Wrobel A."/>
            <person name="Rasinkangas P."/>
            <person name="Parkhill J."/>
            <person name="Rea M.C."/>
            <person name="O'Sullivan O."/>
            <person name="Ritari J."/>
            <person name="Douillard F.P."/>
            <person name="Paul Ross R."/>
            <person name="Yang R."/>
            <person name="Briner A.E."/>
            <person name="Felis G.E."/>
            <person name="de Vos W.M."/>
            <person name="Barrangou R."/>
            <person name="Klaenhammer T.R."/>
            <person name="Caufield P.W."/>
            <person name="Cui Y."/>
            <person name="Zhang H."/>
            <person name="O'Toole P.W."/>
        </authorList>
    </citation>
    <scope>NUCLEOTIDE SEQUENCE [LARGE SCALE GENOMIC DNA]</scope>
    <source>
        <strain evidence="6 7">DSM 20534</strain>
    </source>
</reference>
<keyword evidence="7" id="KW-1185">Reference proteome</keyword>
<evidence type="ECO:0000256" key="3">
    <source>
        <dbReference type="ARBA" id="ARBA00022912"/>
    </source>
</evidence>
<evidence type="ECO:0000256" key="2">
    <source>
        <dbReference type="ARBA" id="ARBA00022801"/>
    </source>
</evidence>
<evidence type="ECO:0000313" key="7">
    <source>
        <dbReference type="Proteomes" id="UP000050909"/>
    </source>
</evidence>
<comment type="similarity">
    <text evidence="1 5">Belongs to the metallo-dependent hydrolases superfamily. CpsB/CapC family.</text>
</comment>
<keyword evidence="3 5" id="KW-0904">Protein phosphatase</keyword>
<organism evidence="6 7">
    <name type="scientific">Amylolactobacillus amylotrophicus DSM 20534</name>
    <dbReference type="NCBI Taxonomy" id="1423722"/>
    <lineage>
        <taxon>Bacteria</taxon>
        <taxon>Bacillati</taxon>
        <taxon>Bacillota</taxon>
        <taxon>Bacilli</taxon>
        <taxon>Lactobacillales</taxon>
        <taxon>Lactobacillaceae</taxon>
        <taxon>Amylolactobacillus</taxon>
    </lineage>
</organism>
<dbReference type="SUPFAM" id="SSF89550">
    <property type="entry name" value="PHP domain-like"/>
    <property type="match status" value="1"/>
</dbReference>
<dbReference type="EC" id="3.1.3.48" evidence="5"/>
<dbReference type="Gene3D" id="3.20.20.140">
    <property type="entry name" value="Metal-dependent hydrolases"/>
    <property type="match status" value="1"/>
</dbReference>
<dbReference type="GO" id="GO:0030145">
    <property type="term" value="F:manganese ion binding"/>
    <property type="evidence" value="ECO:0007669"/>
    <property type="project" value="UniProtKB-UniRule"/>
</dbReference>
<protein>
    <recommendedName>
        <fullName evidence="5">Tyrosine-protein phosphatase</fullName>
        <ecNumber evidence="5">3.1.3.48</ecNumber>
    </recommendedName>
</protein>
<dbReference type="Proteomes" id="UP000050909">
    <property type="component" value="Unassembled WGS sequence"/>
</dbReference>
<dbReference type="PANTHER" id="PTHR39181:SF1">
    <property type="entry name" value="TYROSINE-PROTEIN PHOSPHATASE YWQE"/>
    <property type="match status" value="1"/>
</dbReference>
<proteinExistence type="inferred from homology"/>
<keyword evidence="2 5" id="KW-0378">Hydrolase</keyword>
<dbReference type="PIRSF" id="PIRSF016557">
    <property type="entry name" value="Caps_synth_CpsB"/>
    <property type="match status" value="1"/>
</dbReference>
<dbReference type="InterPro" id="IPR016195">
    <property type="entry name" value="Pol/histidinol_Pase-like"/>
</dbReference>
<sequence>MKGIMTTMNSNNLIDLHCHILPGIDDGSKGLEASLRLAQEAIDDGVRYIVATPHHLDRHYINHAGDVQEAVDTFQAELDQRGLELTIFAGQEIHLNGNLDEIVPDLLGLDATGKYLLVELPHEDVPDYTENLFFRLKLLGITPVIAHPERNARIQANPELLQGFINNGALGQVTATSVVGDFGRKVKKFSRELLEAGLVHIIASDAHSLKGRKFVLREAFEEVAKWDSELALQLEQNAKQIVNGEELLN</sequence>
<dbReference type="EMBL" id="AZCV01000001">
    <property type="protein sequence ID" value="KRK38711.1"/>
    <property type="molecule type" value="Genomic_DNA"/>
</dbReference>
<comment type="caution">
    <text evidence="6">The sequence shown here is derived from an EMBL/GenBank/DDBJ whole genome shotgun (WGS) entry which is preliminary data.</text>
</comment>
<comment type="catalytic activity">
    <reaction evidence="4 5">
        <text>O-phospho-L-tyrosyl-[protein] + H2O = L-tyrosyl-[protein] + phosphate</text>
        <dbReference type="Rhea" id="RHEA:10684"/>
        <dbReference type="Rhea" id="RHEA-COMP:10136"/>
        <dbReference type="Rhea" id="RHEA-COMP:20101"/>
        <dbReference type="ChEBI" id="CHEBI:15377"/>
        <dbReference type="ChEBI" id="CHEBI:43474"/>
        <dbReference type="ChEBI" id="CHEBI:46858"/>
        <dbReference type="ChEBI" id="CHEBI:61978"/>
        <dbReference type="EC" id="3.1.3.48"/>
    </reaction>
</comment>